<protein>
    <submittedName>
        <fullName evidence="3">Uncharacterized protein</fullName>
    </submittedName>
</protein>
<feature type="compositionally biased region" description="Basic and acidic residues" evidence="1">
    <location>
        <begin position="117"/>
        <end position="134"/>
    </location>
</feature>
<keyword evidence="2" id="KW-1185">Reference proteome</keyword>
<organism evidence="2 3">
    <name type="scientific">Acrobeloides nanus</name>
    <dbReference type="NCBI Taxonomy" id="290746"/>
    <lineage>
        <taxon>Eukaryota</taxon>
        <taxon>Metazoa</taxon>
        <taxon>Ecdysozoa</taxon>
        <taxon>Nematoda</taxon>
        <taxon>Chromadorea</taxon>
        <taxon>Rhabditida</taxon>
        <taxon>Tylenchina</taxon>
        <taxon>Cephalobomorpha</taxon>
        <taxon>Cephaloboidea</taxon>
        <taxon>Cephalobidae</taxon>
        <taxon>Acrobeloides</taxon>
    </lineage>
</organism>
<feature type="region of interest" description="Disordered" evidence="1">
    <location>
        <begin position="110"/>
        <end position="161"/>
    </location>
</feature>
<dbReference type="WBParaSite" id="ACRNAN_scaffold1929.g17392.t3">
    <property type="protein sequence ID" value="ACRNAN_scaffold1929.g17392.t3"/>
    <property type="gene ID" value="ACRNAN_scaffold1929.g17392"/>
</dbReference>
<accession>A0A914D7C0</accession>
<proteinExistence type="predicted"/>
<evidence type="ECO:0000313" key="3">
    <source>
        <dbReference type="WBParaSite" id="ACRNAN_scaffold1929.g17392.t3"/>
    </source>
</evidence>
<dbReference type="Proteomes" id="UP000887540">
    <property type="component" value="Unplaced"/>
</dbReference>
<reference evidence="3" key="1">
    <citation type="submission" date="2022-11" db="UniProtKB">
        <authorList>
            <consortium name="WormBaseParasite"/>
        </authorList>
    </citation>
    <scope>IDENTIFICATION</scope>
</reference>
<evidence type="ECO:0000256" key="1">
    <source>
        <dbReference type="SAM" id="MobiDB-lite"/>
    </source>
</evidence>
<sequence length="488" mass="56536">MKNYMKQRFQIKAKKFTQNVTKAQKSVKPKNDRVTRSMTKMKLSGQKKEQVGKPRLIIHRSGDKNEFKSVKHSVRKFENEVVTLGNLDRIEKELRNVLKKNIQVQKMINEKQFQAKSRPDHPKRNGSKIKENDRKRSRIVETNVEVSKPIPKPSEEELDEEERDINPAWHSDEFSGYHTLCDFYTFIQPYTKLIDAEFIKHWREQIVDKFNSENFQKLYSVSVSQTPAVQLPTPKIQNELHDDVSNQANSFLDENQQVLPDEMEENSMFAEWYNKLMDDFPITKEPTTSANPSLKANSLIGPTIFDDLGEELTKNLKLKGVLLDDNQIKLHTSEFITPQVEIKPNYPPFKELVEVENDVLAFLSMAKLRLASIEQHLLALIAMTYDRIKAEYVDNAIYRRLNAADAEVVNLVVNLVEEILTKNITFKTPALADDFRQKLELALEKRKIEVASIKHDIQPNDCLTHATPRTSKKVGRGNSLNWYLISNE</sequence>
<feature type="region of interest" description="Disordered" evidence="1">
    <location>
        <begin position="20"/>
        <end position="51"/>
    </location>
</feature>
<name>A0A914D7C0_9BILA</name>
<evidence type="ECO:0000313" key="2">
    <source>
        <dbReference type="Proteomes" id="UP000887540"/>
    </source>
</evidence>
<dbReference type="AlphaFoldDB" id="A0A914D7C0"/>